<dbReference type="EMBL" id="CP047156">
    <property type="protein sequence ID" value="QHC02176.1"/>
    <property type="molecule type" value="Genomic_DNA"/>
</dbReference>
<evidence type="ECO:0000256" key="5">
    <source>
        <dbReference type="ARBA" id="ARBA00058938"/>
    </source>
</evidence>
<evidence type="ECO:0000256" key="6">
    <source>
        <dbReference type="ARBA" id="ARBA00070406"/>
    </source>
</evidence>
<organism evidence="9 10">
    <name type="scientific">Epidermidibacterium keratini</name>
    <dbReference type="NCBI Taxonomy" id="1891644"/>
    <lineage>
        <taxon>Bacteria</taxon>
        <taxon>Bacillati</taxon>
        <taxon>Actinomycetota</taxon>
        <taxon>Actinomycetes</taxon>
        <taxon>Sporichthyales</taxon>
        <taxon>Sporichthyaceae</taxon>
        <taxon>Epidermidibacterium</taxon>
    </lineage>
</organism>
<dbReference type="AlphaFoldDB" id="A0A7L4YSM3"/>
<dbReference type="GO" id="GO:0003677">
    <property type="term" value="F:DNA binding"/>
    <property type="evidence" value="ECO:0007669"/>
    <property type="project" value="UniProtKB-KW"/>
</dbReference>
<keyword evidence="4" id="KW-0804">Transcription</keyword>
<dbReference type="RefSeq" id="WP_159547300.1">
    <property type="nucleotide sequence ID" value="NZ_CP047156.1"/>
</dbReference>
<evidence type="ECO:0000313" key="9">
    <source>
        <dbReference type="EMBL" id="QHC02176.1"/>
    </source>
</evidence>
<dbReference type="PROSITE" id="PS51078">
    <property type="entry name" value="ICLR_ED"/>
    <property type="match status" value="1"/>
</dbReference>
<dbReference type="InterPro" id="IPR014757">
    <property type="entry name" value="Tscrpt_reg_IclR_C"/>
</dbReference>
<evidence type="ECO:0000256" key="2">
    <source>
        <dbReference type="ARBA" id="ARBA00023015"/>
    </source>
</evidence>
<dbReference type="InterPro" id="IPR029016">
    <property type="entry name" value="GAF-like_dom_sf"/>
</dbReference>
<dbReference type="Gene3D" id="3.30.450.40">
    <property type="match status" value="1"/>
</dbReference>
<keyword evidence="1" id="KW-0319">Glycerol metabolism</keyword>
<dbReference type="InterPro" id="IPR036390">
    <property type="entry name" value="WH_DNA-bd_sf"/>
</dbReference>
<dbReference type="GO" id="GO:0003700">
    <property type="term" value="F:DNA-binding transcription factor activity"/>
    <property type="evidence" value="ECO:0007669"/>
    <property type="project" value="TreeGrafter"/>
</dbReference>
<name>A0A7L4YSM3_9ACTN</name>
<proteinExistence type="predicted"/>
<dbReference type="SUPFAM" id="SSF46785">
    <property type="entry name" value="Winged helix' DNA-binding domain"/>
    <property type="match status" value="1"/>
</dbReference>
<dbReference type="InParanoid" id="A0A7L4YSM3"/>
<dbReference type="InterPro" id="IPR005471">
    <property type="entry name" value="Tscrpt_reg_IclR_N"/>
</dbReference>
<dbReference type="FunFam" id="1.10.10.10:FF:000056">
    <property type="entry name" value="IclR family transcriptional regulator"/>
    <property type="match status" value="1"/>
</dbReference>
<feature type="domain" description="IclR-ED" evidence="8">
    <location>
        <begin position="68"/>
        <end position="253"/>
    </location>
</feature>
<dbReference type="InterPro" id="IPR011991">
    <property type="entry name" value="ArsR-like_HTH"/>
</dbReference>
<dbReference type="Proteomes" id="UP000463857">
    <property type="component" value="Chromosome"/>
</dbReference>
<gene>
    <name evidence="9" type="ORF">EK0264_19160</name>
</gene>
<dbReference type="InterPro" id="IPR036388">
    <property type="entry name" value="WH-like_DNA-bd_sf"/>
</dbReference>
<dbReference type="PANTHER" id="PTHR30136">
    <property type="entry name" value="HELIX-TURN-HELIX TRANSCRIPTIONAL REGULATOR, ICLR FAMILY"/>
    <property type="match status" value="1"/>
</dbReference>
<accession>A0A7L4YSM3</accession>
<evidence type="ECO:0000259" key="8">
    <source>
        <dbReference type="PROSITE" id="PS51078"/>
    </source>
</evidence>
<evidence type="ECO:0000259" key="7">
    <source>
        <dbReference type="PROSITE" id="PS51077"/>
    </source>
</evidence>
<dbReference type="SMART" id="SM00346">
    <property type="entry name" value="HTH_ICLR"/>
    <property type="match status" value="1"/>
</dbReference>
<dbReference type="GO" id="GO:0006071">
    <property type="term" value="P:glycerol metabolic process"/>
    <property type="evidence" value="ECO:0007669"/>
    <property type="project" value="UniProtKB-KW"/>
</dbReference>
<dbReference type="Pfam" id="PF09339">
    <property type="entry name" value="HTH_IclR"/>
    <property type="match status" value="1"/>
</dbReference>
<evidence type="ECO:0000256" key="3">
    <source>
        <dbReference type="ARBA" id="ARBA00023125"/>
    </source>
</evidence>
<evidence type="ECO:0000313" key="10">
    <source>
        <dbReference type="Proteomes" id="UP000463857"/>
    </source>
</evidence>
<dbReference type="CDD" id="cd00090">
    <property type="entry name" value="HTH_ARSR"/>
    <property type="match status" value="1"/>
</dbReference>
<evidence type="ECO:0000256" key="4">
    <source>
        <dbReference type="ARBA" id="ARBA00023163"/>
    </source>
</evidence>
<feature type="domain" description="HTH iclR-type" evidence="7">
    <location>
        <begin position="5"/>
        <end position="67"/>
    </location>
</feature>
<keyword evidence="3" id="KW-0238">DNA-binding</keyword>
<keyword evidence="2" id="KW-0805">Transcription regulation</keyword>
<dbReference type="GO" id="GO:0045892">
    <property type="term" value="P:negative regulation of DNA-templated transcription"/>
    <property type="evidence" value="ECO:0007669"/>
    <property type="project" value="TreeGrafter"/>
</dbReference>
<dbReference type="PROSITE" id="PS51077">
    <property type="entry name" value="HTH_ICLR"/>
    <property type="match status" value="1"/>
</dbReference>
<dbReference type="Pfam" id="PF01614">
    <property type="entry name" value="IclR_C"/>
    <property type="match status" value="1"/>
</dbReference>
<sequence>MGDQVPGASRTLEVLRFLAAQAQPVTAGRIAEALGIPRSSLYHLLRAMQEHGFVTHLPEEQRYWLGVSAFEIGSAYLRQDPLTRLARPVLARLVETTGRTGHLAVLHGREVIYLIEERPPGAHRLVTDIDVRLPAHLTASGRSLLAHLPDAQIRALFPTAAAFVDRTGAGPKSVPALLRELRDVRARGHAEEHGEVSERWSTVAAHATDRTGQPVAAVAATFREQQPAPPAIVDAVRRAARELTSRLTGRLGGRPQ</sequence>
<keyword evidence="10" id="KW-1185">Reference proteome</keyword>
<dbReference type="Gene3D" id="1.10.10.10">
    <property type="entry name" value="Winged helix-like DNA-binding domain superfamily/Winged helix DNA-binding domain"/>
    <property type="match status" value="1"/>
</dbReference>
<dbReference type="KEGG" id="eke:EK0264_19160"/>
<dbReference type="OrthoDB" id="3734039at2"/>
<protein>
    <recommendedName>
        <fullName evidence="6">Glycerol operon regulatory protein</fullName>
    </recommendedName>
</protein>
<dbReference type="SUPFAM" id="SSF55781">
    <property type="entry name" value="GAF domain-like"/>
    <property type="match status" value="1"/>
</dbReference>
<comment type="function">
    <text evidence="5">May be an activator protein for the gylABX operon.</text>
</comment>
<dbReference type="InterPro" id="IPR050707">
    <property type="entry name" value="HTH_MetabolicPath_Reg"/>
</dbReference>
<evidence type="ECO:0000256" key="1">
    <source>
        <dbReference type="ARBA" id="ARBA00022798"/>
    </source>
</evidence>
<dbReference type="PANTHER" id="PTHR30136:SF24">
    <property type="entry name" value="HTH-TYPE TRANSCRIPTIONAL REPRESSOR ALLR"/>
    <property type="match status" value="1"/>
</dbReference>
<reference evidence="9 10" key="1">
    <citation type="journal article" date="2018" name="Int. J. Syst. Evol. Microbiol.">
        <title>Epidermidibacterium keratini gen. nov., sp. nov., a member of the family Sporichthyaceae, isolated from keratin epidermis.</title>
        <authorList>
            <person name="Lee D.G."/>
            <person name="Trujillo M.E."/>
            <person name="Kang S."/>
            <person name="Nam J.J."/>
            <person name="Kim Y.J."/>
        </authorList>
    </citation>
    <scope>NUCLEOTIDE SEQUENCE [LARGE SCALE GENOMIC DNA]</scope>
    <source>
        <strain evidence="9 10">EPI-7</strain>
    </source>
</reference>